<dbReference type="SUPFAM" id="SSF117991">
    <property type="entry name" value="YbeD/HP0495-like"/>
    <property type="match status" value="1"/>
</dbReference>
<organism evidence="3 4">
    <name type="scientific">SAR92 bacterium BACL26 MAG-121220-bin70</name>
    <dbReference type="NCBI Taxonomy" id="1655626"/>
    <lineage>
        <taxon>Bacteria</taxon>
        <taxon>Pseudomonadati</taxon>
        <taxon>Pseudomonadota</taxon>
        <taxon>Gammaproteobacteria</taxon>
        <taxon>Cellvibrionales</taxon>
        <taxon>Porticoccaceae</taxon>
        <taxon>SAR92 clade</taxon>
    </lineage>
</organism>
<sequence length="89" mass="9978">MTEQEPPKIDFPCDYPIKVLGETHTSFNEHVLAVMESHAPGFNRQKITIRDSSKGNWQAITVVITATGKPQLDRIFAALKTSPRVKMVL</sequence>
<reference evidence="3 4" key="1">
    <citation type="submission" date="2015-10" db="EMBL/GenBank/DDBJ databases">
        <title>Metagenome-Assembled Genomes uncover a global brackish microbiome.</title>
        <authorList>
            <person name="Hugerth L.W."/>
            <person name="Larsson J."/>
            <person name="Alneberg J."/>
            <person name="Lindh M.V."/>
            <person name="Legrand C."/>
            <person name="Pinhassi J."/>
            <person name="Andersson A.F."/>
        </authorList>
    </citation>
    <scope>NUCLEOTIDE SEQUENCE [LARGE SCALE GENOMIC DNA]</scope>
    <source>
        <strain evidence="3">BACL26 MAG-121220-bin70</strain>
    </source>
</reference>
<accession>A0A0R2UIA7</accession>
<comment type="caution">
    <text evidence="3">The sequence shown here is derived from an EMBL/GenBank/DDBJ whole genome shotgun (WGS) entry which is preliminary data.</text>
</comment>
<evidence type="ECO:0000256" key="2">
    <source>
        <dbReference type="HAMAP-Rule" id="MF_00659"/>
    </source>
</evidence>
<dbReference type="HAMAP" id="MF_00659">
    <property type="entry name" value="UPF0250"/>
    <property type="match status" value="1"/>
</dbReference>
<dbReference type="InterPro" id="IPR027471">
    <property type="entry name" value="YbeD-like_sf"/>
</dbReference>
<dbReference type="Pfam" id="PF04359">
    <property type="entry name" value="DUF493"/>
    <property type="match status" value="1"/>
</dbReference>
<dbReference type="AlphaFoldDB" id="A0A0R2UIA7"/>
<comment type="similarity">
    <text evidence="1 2">Belongs to the UPF0250 family.</text>
</comment>
<evidence type="ECO:0000313" key="3">
    <source>
        <dbReference type="EMBL" id="KRO96925.1"/>
    </source>
</evidence>
<dbReference type="PANTHER" id="PTHR38036">
    <property type="entry name" value="UPF0250 PROTEIN YBED"/>
    <property type="match status" value="1"/>
</dbReference>
<dbReference type="GO" id="GO:0005829">
    <property type="term" value="C:cytosol"/>
    <property type="evidence" value="ECO:0007669"/>
    <property type="project" value="TreeGrafter"/>
</dbReference>
<protein>
    <recommendedName>
        <fullName evidence="2">UPF0250 protein ABS24_01970</fullName>
    </recommendedName>
</protein>
<evidence type="ECO:0000256" key="1">
    <source>
        <dbReference type="ARBA" id="ARBA00008460"/>
    </source>
</evidence>
<dbReference type="Gene3D" id="3.30.70.260">
    <property type="match status" value="1"/>
</dbReference>
<dbReference type="InterPro" id="IPR007454">
    <property type="entry name" value="UPF0250_YbeD-like"/>
</dbReference>
<evidence type="ECO:0000313" key="4">
    <source>
        <dbReference type="Proteomes" id="UP000051213"/>
    </source>
</evidence>
<proteinExistence type="inferred from homology"/>
<dbReference type="EMBL" id="LICA01000027">
    <property type="protein sequence ID" value="KRO96925.1"/>
    <property type="molecule type" value="Genomic_DNA"/>
</dbReference>
<gene>
    <name evidence="3" type="ORF">ABS24_01970</name>
</gene>
<dbReference type="Proteomes" id="UP000051213">
    <property type="component" value="Unassembled WGS sequence"/>
</dbReference>
<dbReference type="PANTHER" id="PTHR38036:SF1">
    <property type="entry name" value="UPF0250 PROTEIN YBED"/>
    <property type="match status" value="1"/>
</dbReference>
<name>A0A0R2UIA7_9GAMM</name>